<dbReference type="EMBL" id="FNFE01000001">
    <property type="protein sequence ID" value="SDJ48338.1"/>
    <property type="molecule type" value="Genomic_DNA"/>
</dbReference>
<protein>
    <recommendedName>
        <fullName evidence="3">ParB-like nuclease domain-containing protein</fullName>
    </recommendedName>
</protein>
<evidence type="ECO:0000313" key="1">
    <source>
        <dbReference type="EMBL" id="SDJ48338.1"/>
    </source>
</evidence>
<organism evidence="1 2">
    <name type="scientific">Natronorubrum texcoconense</name>
    <dbReference type="NCBI Taxonomy" id="1095776"/>
    <lineage>
        <taxon>Archaea</taxon>
        <taxon>Methanobacteriati</taxon>
        <taxon>Methanobacteriota</taxon>
        <taxon>Stenosarchaea group</taxon>
        <taxon>Halobacteria</taxon>
        <taxon>Halobacteriales</taxon>
        <taxon>Natrialbaceae</taxon>
        <taxon>Natronorubrum</taxon>
    </lineage>
</organism>
<reference evidence="2" key="1">
    <citation type="submission" date="2016-10" db="EMBL/GenBank/DDBJ databases">
        <authorList>
            <person name="Varghese N."/>
            <person name="Submissions S."/>
        </authorList>
    </citation>
    <scope>NUCLEOTIDE SEQUENCE [LARGE SCALE GENOMIC DNA]</scope>
    <source>
        <strain evidence="2">B4,CECT 8067,JCM 17497</strain>
    </source>
</reference>
<evidence type="ECO:0000313" key="2">
    <source>
        <dbReference type="Proteomes" id="UP000198882"/>
    </source>
</evidence>
<proteinExistence type="predicted"/>
<evidence type="ECO:0008006" key="3">
    <source>
        <dbReference type="Google" id="ProtNLM"/>
    </source>
</evidence>
<name>A0A1G8U3I0_9EURY</name>
<sequence length="244" mass="28731">MFDVSPPIVRLYARAMTWYVSDRHHTARIDPFQLLAINPQQINTKLTTSGRECFAYSNAISEIVSGSWDKHVQPLAEYDLYTAFVDHFVEGTEWKNTDFYRRVERDLQRGEYKWGCENIADFEARLVRLEQLYDQIAAHGYRTQAELRNQHEEDPTIRTIHRYWPPSLHEVSIDIGRDGELILHDGRHRFTIAQVQKINQIPVRVKSRHEHWQLIRDRYVETGQLPNDELATHPDILTLEPASK</sequence>
<dbReference type="AlphaFoldDB" id="A0A1G8U3I0"/>
<accession>A0A1G8U3I0</accession>
<dbReference type="Proteomes" id="UP000198882">
    <property type="component" value="Unassembled WGS sequence"/>
</dbReference>
<keyword evidence="2" id="KW-1185">Reference proteome</keyword>
<gene>
    <name evidence="1" type="ORF">SAMN04515672_0721</name>
</gene>